<proteinExistence type="predicted"/>
<organism evidence="1 2">
    <name type="scientific">Rotaria socialis</name>
    <dbReference type="NCBI Taxonomy" id="392032"/>
    <lineage>
        <taxon>Eukaryota</taxon>
        <taxon>Metazoa</taxon>
        <taxon>Spiralia</taxon>
        <taxon>Gnathifera</taxon>
        <taxon>Rotifera</taxon>
        <taxon>Eurotatoria</taxon>
        <taxon>Bdelloidea</taxon>
        <taxon>Philodinida</taxon>
        <taxon>Philodinidae</taxon>
        <taxon>Rotaria</taxon>
    </lineage>
</organism>
<dbReference type="AlphaFoldDB" id="A0A818FT09"/>
<accession>A0A818FT09</accession>
<dbReference type="EMBL" id="CAJNYD010003112">
    <property type="protein sequence ID" value="CAF3478699.1"/>
    <property type="molecule type" value="Genomic_DNA"/>
</dbReference>
<reference evidence="1" key="1">
    <citation type="submission" date="2021-02" db="EMBL/GenBank/DDBJ databases">
        <authorList>
            <person name="Nowell W R."/>
        </authorList>
    </citation>
    <scope>NUCLEOTIDE SEQUENCE</scope>
</reference>
<evidence type="ECO:0000313" key="2">
    <source>
        <dbReference type="Proteomes" id="UP000663833"/>
    </source>
</evidence>
<gene>
    <name evidence="1" type="ORF">LUA448_LOCUS23881</name>
</gene>
<dbReference type="Proteomes" id="UP000663833">
    <property type="component" value="Unassembled WGS sequence"/>
</dbReference>
<comment type="caution">
    <text evidence="1">The sequence shown here is derived from an EMBL/GenBank/DDBJ whole genome shotgun (WGS) entry which is preliminary data.</text>
</comment>
<name>A0A818FT09_9BILA</name>
<protein>
    <submittedName>
        <fullName evidence="1">Uncharacterized protein</fullName>
    </submittedName>
</protein>
<evidence type="ECO:0000313" key="1">
    <source>
        <dbReference type="EMBL" id="CAF3478699.1"/>
    </source>
</evidence>
<sequence length="86" mass="10185">MSAVNAGRLRRSVLDIMDEEDLKYALRKIMNNYNMVDDENGEHDFDERRYSDFNAWIKCTCDRDPLKLVGRKVCFDKCENKSYVPN</sequence>